<evidence type="ECO:0000256" key="1">
    <source>
        <dbReference type="PROSITE-ProRule" id="PRU00169"/>
    </source>
</evidence>
<evidence type="ECO:0000313" key="5">
    <source>
        <dbReference type="Proteomes" id="UP000198677"/>
    </source>
</evidence>
<dbReference type="InterPro" id="IPR001789">
    <property type="entry name" value="Sig_transdc_resp-reg_receiver"/>
</dbReference>
<dbReference type="Gene3D" id="3.40.50.2300">
    <property type="match status" value="1"/>
</dbReference>
<dbReference type="EMBL" id="FOAW01000005">
    <property type="protein sequence ID" value="SEL04060.1"/>
    <property type="molecule type" value="Genomic_DNA"/>
</dbReference>
<gene>
    <name evidence="4" type="ORF">SAMN05444583_105191</name>
</gene>
<dbReference type="Proteomes" id="UP000198677">
    <property type="component" value="Unassembled WGS sequence"/>
</dbReference>
<evidence type="ECO:0000256" key="2">
    <source>
        <dbReference type="SAM" id="MobiDB-lite"/>
    </source>
</evidence>
<protein>
    <recommendedName>
        <fullName evidence="3">Response regulatory domain-containing protein</fullName>
    </recommendedName>
</protein>
<feature type="compositionally biased region" description="Basic and acidic residues" evidence="2">
    <location>
        <begin position="8"/>
        <end position="17"/>
    </location>
</feature>
<dbReference type="AlphaFoldDB" id="A0A1H7LYH5"/>
<sequence>MQATRLSRRSDGPRERIASSIDPVTEATERTSPPVVLRVLVYSDNANTRAQVISALGTRPHPDLPELEYLEVATGPVVIGHLDAGGIDLAVLDGEATPVGGMGIAKQLKDEIRDCPPILVLTGRPDDAWLANWSRAEASVPRPIDPIRLAEAVVALLRGSA</sequence>
<feature type="modified residue" description="4-aspartylphosphate" evidence="1">
    <location>
        <position position="93"/>
    </location>
</feature>
<organism evidence="4 5">
    <name type="scientific">Rhodococcus maanshanensis</name>
    <dbReference type="NCBI Taxonomy" id="183556"/>
    <lineage>
        <taxon>Bacteria</taxon>
        <taxon>Bacillati</taxon>
        <taxon>Actinomycetota</taxon>
        <taxon>Actinomycetes</taxon>
        <taxon>Mycobacteriales</taxon>
        <taxon>Nocardiaceae</taxon>
        <taxon>Rhodococcus</taxon>
    </lineage>
</organism>
<proteinExistence type="predicted"/>
<keyword evidence="1" id="KW-0597">Phosphoprotein</keyword>
<name>A0A1H7LYH5_9NOCA</name>
<accession>A0A1H7LYH5</accession>
<keyword evidence="5" id="KW-1185">Reference proteome</keyword>
<feature type="region of interest" description="Disordered" evidence="2">
    <location>
        <begin position="1"/>
        <end position="29"/>
    </location>
</feature>
<dbReference type="InterPro" id="IPR011006">
    <property type="entry name" value="CheY-like_superfamily"/>
</dbReference>
<dbReference type="GO" id="GO:0000160">
    <property type="term" value="P:phosphorelay signal transduction system"/>
    <property type="evidence" value="ECO:0007669"/>
    <property type="project" value="InterPro"/>
</dbReference>
<dbReference type="SUPFAM" id="SSF52172">
    <property type="entry name" value="CheY-like"/>
    <property type="match status" value="1"/>
</dbReference>
<evidence type="ECO:0000313" key="4">
    <source>
        <dbReference type="EMBL" id="SEL04060.1"/>
    </source>
</evidence>
<evidence type="ECO:0000259" key="3">
    <source>
        <dbReference type="PROSITE" id="PS50110"/>
    </source>
</evidence>
<feature type="domain" description="Response regulatory" evidence="3">
    <location>
        <begin position="38"/>
        <end position="157"/>
    </location>
</feature>
<dbReference type="PROSITE" id="PS50110">
    <property type="entry name" value="RESPONSE_REGULATORY"/>
    <property type="match status" value="1"/>
</dbReference>
<reference evidence="5" key="1">
    <citation type="submission" date="2016-10" db="EMBL/GenBank/DDBJ databases">
        <authorList>
            <person name="Varghese N."/>
            <person name="Submissions S."/>
        </authorList>
    </citation>
    <scope>NUCLEOTIDE SEQUENCE [LARGE SCALE GENOMIC DNA]</scope>
    <source>
        <strain evidence="5">DSM 44675</strain>
    </source>
</reference>